<dbReference type="FunFam" id="1.10.10.2830:FF:000001">
    <property type="entry name" value="Chromosome partitioning protein ParB"/>
    <property type="match status" value="1"/>
</dbReference>
<evidence type="ECO:0000313" key="8">
    <source>
        <dbReference type="Proteomes" id="UP000471298"/>
    </source>
</evidence>
<dbReference type="PANTHER" id="PTHR33375:SF1">
    <property type="entry name" value="CHROMOSOME-PARTITIONING PROTEIN PARB-RELATED"/>
    <property type="match status" value="1"/>
</dbReference>
<keyword evidence="4" id="KW-0238">DNA-binding</keyword>
<dbReference type="Pfam" id="PF17762">
    <property type="entry name" value="HTH_ParB"/>
    <property type="match status" value="1"/>
</dbReference>
<dbReference type="EMBL" id="WHNW01000009">
    <property type="protein sequence ID" value="MPV86605.1"/>
    <property type="molecule type" value="Genomic_DNA"/>
</dbReference>
<dbReference type="GO" id="GO:0005694">
    <property type="term" value="C:chromosome"/>
    <property type="evidence" value="ECO:0007669"/>
    <property type="project" value="TreeGrafter"/>
</dbReference>
<dbReference type="GO" id="GO:0003677">
    <property type="term" value="F:DNA binding"/>
    <property type="evidence" value="ECO:0007669"/>
    <property type="project" value="UniProtKB-KW"/>
</dbReference>
<dbReference type="PANTHER" id="PTHR33375">
    <property type="entry name" value="CHROMOSOME-PARTITIONING PROTEIN PARB-RELATED"/>
    <property type="match status" value="1"/>
</dbReference>
<keyword evidence="8" id="KW-1185">Reference proteome</keyword>
<dbReference type="SUPFAM" id="SSF110849">
    <property type="entry name" value="ParB/Sulfiredoxin"/>
    <property type="match status" value="1"/>
</dbReference>
<dbReference type="NCBIfam" id="TIGR00180">
    <property type="entry name" value="parB_part"/>
    <property type="match status" value="1"/>
</dbReference>
<sequence>MVPPQRNNSVEKAMTKKRGLGKGLAALLGEEASGALLARQENANGVAENDWSNGGAILQLAITRLVPNPYQPRKAFDEQALAALADSIAAHGIIQPIAVRAVGDYYEIIAGERRFRAAKRAGLEVVPVVIHEVDDADSAAFALIENIQREDLNAIEKAKGISQLVDKFSLTHAECAKLLGQSRASISNTLRLLTLSEVVQQAIVDHQIEMGHARALISVDNATQQQLLKQITLNGLSVRETEGLVKQYQSVDDKKPRAQKPDEVKYLETELSKQLDCRVSIRKHQTAGGKVTLNCSDEESFNRLIKKIKSAKK</sequence>
<dbReference type="InterPro" id="IPR050336">
    <property type="entry name" value="Chromosome_partition/occlusion"/>
</dbReference>
<organism evidence="7 8">
    <name type="scientific">Ostreibacterium oceani</name>
    <dbReference type="NCBI Taxonomy" id="2654998"/>
    <lineage>
        <taxon>Bacteria</taxon>
        <taxon>Pseudomonadati</taxon>
        <taxon>Pseudomonadota</taxon>
        <taxon>Gammaproteobacteria</taxon>
        <taxon>Cardiobacteriales</taxon>
        <taxon>Ostreibacteriaceae</taxon>
        <taxon>Ostreibacterium</taxon>
    </lineage>
</organism>
<protein>
    <recommendedName>
        <fullName evidence="2">Probable chromosome-partitioning protein ParB</fullName>
    </recommendedName>
</protein>
<dbReference type="SMART" id="SM00470">
    <property type="entry name" value="ParB"/>
    <property type="match status" value="1"/>
</dbReference>
<dbReference type="InterPro" id="IPR041468">
    <property type="entry name" value="HTH_ParB/Spo0J"/>
</dbReference>
<dbReference type="InParanoid" id="A0A6N7EYH5"/>
<comment type="caution">
    <text evidence="7">The sequence shown here is derived from an EMBL/GenBank/DDBJ whole genome shotgun (WGS) entry which is preliminary data.</text>
</comment>
<proteinExistence type="inferred from homology"/>
<dbReference type="InterPro" id="IPR003115">
    <property type="entry name" value="ParB_N"/>
</dbReference>
<dbReference type="Gene3D" id="3.90.1530.30">
    <property type="match status" value="1"/>
</dbReference>
<reference evidence="7 8" key="1">
    <citation type="submission" date="2019-10" db="EMBL/GenBank/DDBJ databases">
        <title>Cardiobacteriales fam. a chemoheterotrophic member of the order Cardiobacteriales, and proposal of Cardiobacteriales fam. nov.</title>
        <authorList>
            <person name="Wang C."/>
        </authorList>
    </citation>
    <scope>NUCLEOTIDE SEQUENCE [LARGE SCALE GENOMIC DNA]</scope>
    <source>
        <strain evidence="7 8">ML27</strain>
    </source>
</reference>
<dbReference type="InterPro" id="IPR004437">
    <property type="entry name" value="ParB/RepB/Spo0J"/>
</dbReference>
<evidence type="ECO:0000256" key="1">
    <source>
        <dbReference type="ARBA" id="ARBA00006295"/>
    </source>
</evidence>
<dbReference type="GO" id="GO:0007059">
    <property type="term" value="P:chromosome segregation"/>
    <property type="evidence" value="ECO:0007669"/>
    <property type="project" value="UniProtKB-KW"/>
</dbReference>
<dbReference type="Pfam" id="PF02195">
    <property type="entry name" value="ParB_N"/>
    <property type="match status" value="1"/>
</dbReference>
<dbReference type="FunFam" id="3.90.1530.30:FF:000001">
    <property type="entry name" value="Chromosome partitioning protein ParB"/>
    <property type="match status" value="1"/>
</dbReference>
<accession>A0A6N7EYH5</accession>
<dbReference type="Gene3D" id="1.10.10.2830">
    <property type="match status" value="1"/>
</dbReference>
<evidence type="ECO:0000313" key="7">
    <source>
        <dbReference type="EMBL" id="MPV86605.1"/>
    </source>
</evidence>
<name>A0A6N7EYH5_9GAMM</name>
<evidence type="ECO:0000256" key="2">
    <source>
        <dbReference type="ARBA" id="ARBA00022372"/>
    </source>
</evidence>
<dbReference type="InterPro" id="IPR036086">
    <property type="entry name" value="ParB/Sulfiredoxin_sf"/>
</dbReference>
<gene>
    <name evidence="7" type="ORF">GCU85_07690</name>
</gene>
<feature type="domain" description="ParB-like N-terminal" evidence="6">
    <location>
        <begin position="58"/>
        <end position="147"/>
    </location>
</feature>
<evidence type="ECO:0000256" key="3">
    <source>
        <dbReference type="ARBA" id="ARBA00022829"/>
    </source>
</evidence>
<dbReference type="CDD" id="cd16393">
    <property type="entry name" value="SPO0J_N"/>
    <property type="match status" value="1"/>
</dbReference>
<dbReference type="Proteomes" id="UP000471298">
    <property type="component" value="Unassembled WGS sequence"/>
</dbReference>
<evidence type="ECO:0000259" key="6">
    <source>
        <dbReference type="SMART" id="SM00470"/>
    </source>
</evidence>
<comment type="function">
    <text evidence="5">Involved in chromosome partition. Localize to both poles of the predivisional cell following completion of DNA replication. Binds to the DNA origin of replication.</text>
</comment>
<comment type="similarity">
    <text evidence="1">Belongs to the ParB family.</text>
</comment>
<keyword evidence="3" id="KW-0159">Chromosome partition</keyword>
<dbReference type="AlphaFoldDB" id="A0A6N7EYH5"/>
<evidence type="ECO:0000256" key="4">
    <source>
        <dbReference type="ARBA" id="ARBA00023125"/>
    </source>
</evidence>
<evidence type="ECO:0000256" key="5">
    <source>
        <dbReference type="ARBA" id="ARBA00025472"/>
    </source>
</evidence>